<evidence type="ECO:0000256" key="2">
    <source>
        <dbReference type="SAM" id="MobiDB-lite"/>
    </source>
</evidence>
<dbReference type="Pfam" id="PF06991">
    <property type="entry name" value="MFAP1"/>
    <property type="match status" value="1"/>
</dbReference>
<sequence length="429" mass="51225">MAARGGINAKGESAPQPVKVQRYWPGKVPEGAKDYYSSEEEDEEQQQFEKQKERELISSIQRVDFSEREVASDRRLRRLQEAREDASHQPIDRRRRHEVKTEITETQVIEEDTSQDVEDENDIALRRKLIRNRAIEQRRIEEEKLKAEEEAERTLLEKKEESESEYTTEYETDSEEEEEEEDLTARQLKKPVFIPKAHRETMIEKERLEKEAEEAERKRIEEIENRKKETHAILAEKIQKQMLTEVKDEQSTLKEVDDTDGIDEQAEYEAWKLRELKRIKRDKEERRAEKEQEEIERRRNMSEEQRLKEDMERVRKQQEEKPRGKYKFLQKYYHKGAFYLDPSDSIYKRDYTEATPDEAAHKELLPKVMQVKNFGRAGQTKWTHLADQDTSKKDSAWSQKNELNKRSLHKLAGLHHGGFDKPTAKKRKL</sequence>
<feature type="compositionally biased region" description="Basic and acidic residues" evidence="2">
    <location>
        <begin position="384"/>
        <end position="395"/>
    </location>
</feature>
<feature type="compositionally biased region" description="Acidic residues" evidence="2">
    <location>
        <begin position="37"/>
        <end position="46"/>
    </location>
</feature>
<reference evidence="4" key="1">
    <citation type="submission" date="2021-06" db="EMBL/GenBank/DDBJ databases">
        <authorList>
            <person name="Kallberg Y."/>
            <person name="Tangrot J."/>
            <person name="Rosling A."/>
        </authorList>
    </citation>
    <scope>NUCLEOTIDE SEQUENCE</scope>
    <source>
        <strain evidence="4">FL130A</strain>
    </source>
</reference>
<accession>A0A9N8VV43</accession>
<feature type="compositionally biased region" description="Basic and acidic residues" evidence="2">
    <location>
        <begin position="140"/>
        <end position="161"/>
    </location>
</feature>
<evidence type="ECO:0000313" key="5">
    <source>
        <dbReference type="Proteomes" id="UP000789508"/>
    </source>
</evidence>
<feature type="compositionally biased region" description="Acidic residues" evidence="2">
    <location>
        <begin position="162"/>
        <end position="182"/>
    </location>
</feature>
<dbReference type="EMBL" id="CAJVPS010000209">
    <property type="protein sequence ID" value="CAG8465373.1"/>
    <property type="molecule type" value="Genomic_DNA"/>
</dbReference>
<evidence type="ECO:0000313" key="4">
    <source>
        <dbReference type="EMBL" id="CAG8465373.1"/>
    </source>
</evidence>
<feature type="coiled-coil region" evidence="1">
    <location>
        <begin position="198"/>
        <end position="240"/>
    </location>
</feature>
<keyword evidence="5" id="KW-1185">Reference proteome</keyword>
<evidence type="ECO:0000256" key="1">
    <source>
        <dbReference type="SAM" id="Coils"/>
    </source>
</evidence>
<feature type="domain" description="Micro-fibrillar-associated protein 1 C-terminal" evidence="3">
    <location>
        <begin position="178"/>
        <end position="390"/>
    </location>
</feature>
<feature type="region of interest" description="Disordered" evidence="2">
    <location>
        <begin position="140"/>
        <end position="192"/>
    </location>
</feature>
<feature type="region of interest" description="Disordered" evidence="2">
    <location>
        <begin position="1"/>
        <end position="53"/>
    </location>
</feature>
<organism evidence="4 5">
    <name type="scientific">Ambispora leptoticha</name>
    <dbReference type="NCBI Taxonomy" id="144679"/>
    <lineage>
        <taxon>Eukaryota</taxon>
        <taxon>Fungi</taxon>
        <taxon>Fungi incertae sedis</taxon>
        <taxon>Mucoromycota</taxon>
        <taxon>Glomeromycotina</taxon>
        <taxon>Glomeromycetes</taxon>
        <taxon>Archaeosporales</taxon>
        <taxon>Ambisporaceae</taxon>
        <taxon>Ambispora</taxon>
    </lineage>
</organism>
<evidence type="ECO:0000259" key="3">
    <source>
        <dbReference type="Pfam" id="PF06991"/>
    </source>
</evidence>
<dbReference type="InterPro" id="IPR009730">
    <property type="entry name" value="MFAP1_C"/>
</dbReference>
<feature type="region of interest" description="Disordered" evidence="2">
    <location>
        <begin position="381"/>
        <end position="429"/>
    </location>
</feature>
<dbReference type="AlphaFoldDB" id="A0A9N8VV43"/>
<feature type="region of interest" description="Disordered" evidence="2">
    <location>
        <begin position="282"/>
        <end position="322"/>
    </location>
</feature>
<comment type="caution">
    <text evidence="4">The sequence shown here is derived from an EMBL/GenBank/DDBJ whole genome shotgun (WGS) entry which is preliminary data.</text>
</comment>
<name>A0A9N8VV43_9GLOM</name>
<dbReference type="Proteomes" id="UP000789508">
    <property type="component" value="Unassembled WGS sequence"/>
</dbReference>
<proteinExistence type="predicted"/>
<dbReference type="PANTHER" id="PTHR15327">
    <property type="entry name" value="MICROFIBRIL-ASSOCIATED PROTEIN"/>
    <property type="match status" value="1"/>
</dbReference>
<dbReference type="InterPro" id="IPR033194">
    <property type="entry name" value="MFAP1"/>
</dbReference>
<gene>
    <name evidence="4" type="ORF">ALEPTO_LOCUS1750</name>
</gene>
<dbReference type="OrthoDB" id="1111734at2759"/>
<protein>
    <submittedName>
        <fullName evidence="4">3136_t:CDS:1</fullName>
    </submittedName>
</protein>
<keyword evidence="1" id="KW-0175">Coiled coil</keyword>